<reference evidence="1 2" key="1">
    <citation type="journal article" date="2018" name="Elife">
        <title>Discovery and characterization of a prevalent human gut bacterial enzyme sufficient for the inactivation of a family of plant toxins.</title>
        <authorList>
            <person name="Koppel N."/>
            <person name="Bisanz J.E."/>
            <person name="Pandelia M.E."/>
            <person name="Turnbaugh P.J."/>
            <person name="Balskus E.P."/>
        </authorList>
    </citation>
    <scope>NUCLEOTIDE SEQUENCE [LARGE SCALE GENOMIC DNA]</scope>
    <source>
        <strain evidence="1 2">OB21 GAM31</strain>
    </source>
</reference>
<dbReference type="SUPFAM" id="SSF53649">
    <property type="entry name" value="Alkaline phosphatase-like"/>
    <property type="match status" value="1"/>
</dbReference>
<dbReference type="InterPro" id="IPR017850">
    <property type="entry name" value="Alkaline_phosphatase_core_sf"/>
</dbReference>
<evidence type="ECO:0000313" key="1">
    <source>
        <dbReference type="EMBL" id="RDB59038.1"/>
    </source>
</evidence>
<comment type="caution">
    <text evidence="1">The sequence shown here is derived from an EMBL/GenBank/DDBJ whole genome shotgun (WGS) entry which is preliminary data.</text>
</comment>
<organism evidence="1 2">
    <name type="scientific">Slackia isoflavoniconvertens</name>
    <dbReference type="NCBI Taxonomy" id="572010"/>
    <lineage>
        <taxon>Bacteria</taxon>
        <taxon>Bacillati</taxon>
        <taxon>Actinomycetota</taxon>
        <taxon>Coriobacteriia</taxon>
        <taxon>Eggerthellales</taxon>
        <taxon>Eggerthellaceae</taxon>
        <taxon>Slackia</taxon>
    </lineage>
</organism>
<dbReference type="Pfam" id="PF08665">
    <property type="entry name" value="PglZ"/>
    <property type="match status" value="1"/>
</dbReference>
<gene>
    <name evidence="1" type="ORF">C1881_05010</name>
</gene>
<protein>
    <submittedName>
        <fullName evidence="1">BREX-1 system phosphatase PglZ type A</fullName>
    </submittedName>
</protein>
<dbReference type="InterPro" id="IPR014060">
    <property type="entry name" value="PglZ"/>
</dbReference>
<evidence type="ECO:0000313" key="2">
    <source>
        <dbReference type="Proteomes" id="UP000253975"/>
    </source>
</evidence>
<proteinExistence type="predicted"/>
<dbReference type="AlphaFoldDB" id="A0A369LLU6"/>
<dbReference type="NCBIfam" id="TIGR02687">
    <property type="entry name" value="BREX-1 system phosphatase PglZ type A"/>
    <property type="match status" value="1"/>
</dbReference>
<dbReference type="RefSeq" id="WP_114615431.1">
    <property type="nucleotide sequence ID" value="NZ_PPTO01000006.1"/>
</dbReference>
<accession>A0A369LLU6</accession>
<name>A0A369LLU6_9ACTN</name>
<sequence length="898" mass="98836">MAQIDIQAQLKAKFAQPLAPAAVRRIVVWNDPSGEFEGAFDTLVENGFDDAGATDGVMPAHEDFARAVRFVKAYDGVMFETKRLIVRGDTENDLLVYRQRARGDIEGDWLADVELYADHFQADFLSILADELNAADASDVRAALSTYRSFFAAKTRCRQFSKCCPAPQTGAQVELGVLAALLGGEAPDDARASFVVRGYLAALQRDGAQAAELFVKYDAAEALERCVKRLTGFDGALDGRDSFVALASHVLLSAASISIARDQLSGLESHISEANATFCMALVSDWDRDPRFSSEALFEMCRLVENECGLAARFSCAPLGAIVECDVFPCVNEAILASLLTSFAEGADRVCDARKALCRRANLSWYARVACYFEVLAAVAGMREFKTRHAQGFHVALPAEVWNAYVGDWCDMDALYRSLCRAYGACREKGYETLEEPVRSALEWAENLYSGWFLAESNACWTNAAQAQWLDSGCISGIDRQRDFFWKIMPACKGSAKTMVVIVSDALRFEVGREIADELEREKGGMVKLDSMQATYPSITEFGMAALLPHRGMSLDGETGAVCVDGLPSATTEQREAVLRTVSPHARALRAEKYLDMPAAERKELLKSAEVVYLYHNVIDATGEKLATESSVFDACDDAVRDLVALARRVCIDAPGVHVAITADHGFLYTRHELGECERISKAYVPDNQAICGKRHIVCRDIDPAAIGGDPEGALFIGMNMDNIEGGKYYGFTPRQSVRIKQQGGTCRYVHGGVSLQELCVPLITFWRVGSRSKEFEDTRPATLRVLSDVRRITNSLFGVNFLQEEPAVGKVLPCEYELSFADSSGNEVSDVVKAHADKTSSNPQDRVVQVRFALKGSSFSSKEQYFLVARERETGRIVWKEPYTIEVSFAPSDMFGF</sequence>
<dbReference type="Proteomes" id="UP000253975">
    <property type="component" value="Unassembled WGS sequence"/>
</dbReference>
<dbReference type="EMBL" id="PPTO01000006">
    <property type="protein sequence ID" value="RDB59038.1"/>
    <property type="molecule type" value="Genomic_DNA"/>
</dbReference>